<protein>
    <submittedName>
        <fullName evidence="2">ArsR family transcriptional regulator</fullName>
    </submittedName>
</protein>
<proteinExistence type="predicted"/>
<feature type="domain" description="HTH arsR-type" evidence="1">
    <location>
        <begin position="3"/>
        <end position="85"/>
    </location>
</feature>
<dbReference type="InterPro" id="IPR036390">
    <property type="entry name" value="WH_DNA-bd_sf"/>
</dbReference>
<dbReference type="EMBL" id="VFMO01000001">
    <property type="protein sequence ID" value="TQJ13685.1"/>
    <property type="molecule type" value="Genomic_DNA"/>
</dbReference>
<dbReference type="Proteomes" id="UP000320806">
    <property type="component" value="Unassembled WGS sequence"/>
</dbReference>
<dbReference type="Pfam" id="PF12840">
    <property type="entry name" value="HTH_20"/>
    <property type="match status" value="1"/>
</dbReference>
<dbReference type="SMART" id="SM00418">
    <property type="entry name" value="HTH_ARSR"/>
    <property type="match status" value="1"/>
</dbReference>
<accession>A0A542EED7</accession>
<dbReference type="RefSeq" id="WP_141927704.1">
    <property type="nucleotide sequence ID" value="NZ_BAABCI010000002.1"/>
</dbReference>
<dbReference type="AlphaFoldDB" id="A0A542EED7"/>
<evidence type="ECO:0000313" key="2">
    <source>
        <dbReference type="EMBL" id="TQJ13685.1"/>
    </source>
</evidence>
<gene>
    <name evidence="2" type="ORF">FB459_1111</name>
</gene>
<dbReference type="InterPro" id="IPR001845">
    <property type="entry name" value="HTH_ArsR_DNA-bd_dom"/>
</dbReference>
<evidence type="ECO:0000259" key="1">
    <source>
        <dbReference type="SMART" id="SM00418"/>
    </source>
</evidence>
<name>A0A542EED7_9MICO</name>
<dbReference type="CDD" id="cd00090">
    <property type="entry name" value="HTH_ARSR"/>
    <property type="match status" value="1"/>
</dbReference>
<sequence length="177" mass="19731">MSQPRRALAHPLRSRIVAHLRIDGAATGAELARVLETNTGVISYHVRVLEAAGLVEDTGLGNAKTRVWAIADDEDDDESFDDVAEDDPTGRWLDHDYVDHFAQRAHRWIDDQDAWASIWQESCGLRDAPVLATEEQFVAYLAELDELNERYRRIGAGSPGAKRVAVFLAPYPVDPPQ</sequence>
<comment type="caution">
    <text evidence="2">The sequence shown here is derived from an EMBL/GenBank/DDBJ whole genome shotgun (WGS) entry which is preliminary data.</text>
</comment>
<dbReference type="Gene3D" id="1.10.10.10">
    <property type="entry name" value="Winged helix-like DNA-binding domain superfamily/Winged helix DNA-binding domain"/>
    <property type="match status" value="1"/>
</dbReference>
<dbReference type="InterPro" id="IPR036388">
    <property type="entry name" value="WH-like_DNA-bd_sf"/>
</dbReference>
<evidence type="ECO:0000313" key="3">
    <source>
        <dbReference type="Proteomes" id="UP000320806"/>
    </source>
</evidence>
<organism evidence="2 3">
    <name type="scientific">Yimella lutea</name>
    <dbReference type="NCBI Taxonomy" id="587872"/>
    <lineage>
        <taxon>Bacteria</taxon>
        <taxon>Bacillati</taxon>
        <taxon>Actinomycetota</taxon>
        <taxon>Actinomycetes</taxon>
        <taxon>Micrococcales</taxon>
        <taxon>Dermacoccaceae</taxon>
        <taxon>Yimella</taxon>
    </lineage>
</organism>
<reference evidence="2 3" key="1">
    <citation type="submission" date="2019-06" db="EMBL/GenBank/DDBJ databases">
        <title>Sequencing the genomes of 1000 actinobacteria strains.</title>
        <authorList>
            <person name="Klenk H.-P."/>
        </authorList>
    </citation>
    <scope>NUCLEOTIDE SEQUENCE [LARGE SCALE GENOMIC DNA]</scope>
    <source>
        <strain evidence="2 3">DSM 19828</strain>
    </source>
</reference>
<dbReference type="InterPro" id="IPR011991">
    <property type="entry name" value="ArsR-like_HTH"/>
</dbReference>
<dbReference type="GO" id="GO:0003700">
    <property type="term" value="F:DNA-binding transcription factor activity"/>
    <property type="evidence" value="ECO:0007669"/>
    <property type="project" value="InterPro"/>
</dbReference>
<dbReference type="SUPFAM" id="SSF46785">
    <property type="entry name" value="Winged helix' DNA-binding domain"/>
    <property type="match status" value="1"/>
</dbReference>
<dbReference type="OrthoDB" id="7945987at2"/>
<keyword evidence="3" id="KW-1185">Reference proteome</keyword>